<dbReference type="EMBL" id="MU864039">
    <property type="protein sequence ID" value="KAK4194790.1"/>
    <property type="molecule type" value="Genomic_DNA"/>
</dbReference>
<feature type="compositionally biased region" description="Basic residues" evidence="1">
    <location>
        <begin position="28"/>
        <end position="43"/>
    </location>
</feature>
<accession>A0AAN6X6C7</accession>
<proteinExistence type="predicted"/>
<feature type="region of interest" description="Disordered" evidence="1">
    <location>
        <begin position="135"/>
        <end position="163"/>
    </location>
</feature>
<reference evidence="2" key="1">
    <citation type="journal article" date="2023" name="Mol. Phylogenet. Evol.">
        <title>Genome-scale phylogeny and comparative genomics of the fungal order Sordariales.</title>
        <authorList>
            <person name="Hensen N."/>
            <person name="Bonometti L."/>
            <person name="Westerberg I."/>
            <person name="Brannstrom I.O."/>
            <person name="Guillou S."/>
            <person name="Cros-Aarteil S."/>
            <person name="Calhoun S."/>
            <person name="Haridas S."/>
            <person name="Kuo A."/>
            <person name="Mondo S."/>
            <person name="Pangilinan J."/>
            <person name="Riley R."/>
            <person name="LaButti K."/>
            <person name="Andreopoulos B."/>
            <person name="Lipzen A."/>
            <person name="Chen C."/>
            <person name="Yan M."/>
            <person name="Daum C."/>
            <person name="Ng V."/>
            <person name="Clum A."/>
            <person name="Steindorff A."/>
            <person name="Ohm R.A."/>
            <person name="Martin F."/>
            <person name="Silar P."/>
            <person name="Natvig D.O."/>
            <person name="Lalanne C."/>
            <person name="Gautier V."/>
            <person name="Ament-Velasquez S.L."/>
            <person name="Kruys A."/>
            <person name="Hutchinson M.I."/>
            <person name="Powell A.J."/>
            <person name="Barry K."/>
            <person name="Miller A.N."/>
            <person name="Grigoriev I.V."/>
            <person name="Debuchy R."/>
            <person name="Gladieux P."/>
            <person name="Hiltunen Thoren M."/>
            <person name="Johannesson H."/>
        </authorList>
    </citation>
    <scope>NUCLEOTIDE SEQUENCE</scope>
    <source>
        <strain evidence="2">CBS 315.58</strain>
    </source>
</reference>
<comment type="caution">
    <text evidence="2">The sequence shown here is derived from an EMBL/GenBank/DDBJ whole genome shotgun (WGS) entry which is preliminary data.</text>
</comment>
<evidence type="ECO:0000313" key="2">
    <source>
        <dbReference type="EMBL" id="KAK4194790.1"/>
    </source>
</evidence>
<reference evidence="2" key="2">
    <citation type="submission" date="2023-05" db="EMBL/GenBank/DDBJ databases">
        <authorList>
            <consortium name="Lawrence Berkeley National Laboratory"/>
            <person name="Steindorff A."/>
            <person name="Hensen N."/>
            <person name="Bonometti L."/>
            <person name="Westerberg I."/>
            <person name="Brannstrom I.O."/>
            <person name="Guillou S."/>
            <person name="Cros-Aarteil S."/>
            <person name="Calhoun S."/>
            <person name="Haridas S."/>
            <person name="Kuo A."/>
            <person name="Mondo S."/>
            <person name="Pangilinan J."/>
            <person name="Riley R."/>
            <person name="Labutti K."/>
            <person name="Andreopoulos B."/>
            <person name="Lipzen A."/>
            <person name="Chen C."/>
            <person name="Yanf M."/>
            <person name="Daum C."/>
            <person name="Ng V."/>
            <person name="Clum A."/>
            <person name="Ohm R."/>
            <person name="Martin F."/>
            <person name="Silar P."/>
            <person name="Natvig D."/>
            <person name="Lalanne C."/>
            <person name="Gautier V."/>
            <person name="Ament-Velasquez S.L."/>
            <person name="Kruys A."/>
            <person name="Hutchinson M.I."/>
            <person name="Powell A.J."/>
            <person name="Barry K."/>
            <person name="Miller A.N."/>
            <person name="Grigoriev I.V."/>
            <person name="Debuchy R."/>
            <person name="Gladieux P."/>
            <person name="Thoren M.H."/>
            <person name="Johannesson H."/>
        </authorList>
    </citation>
    <scope>NUCLEOTIDE SEQUENCE</scope>
    <source>
        <strain evidence="2">CBS 315.58</strain>
    </source>
</reference>
<keyword evidence="3" id="KW-1185">Reference proteome</keyword>
<dbReference type="Proteomes" id="UP001303160">
    <property type="component" value="Unassembled WGS sequence"/>
</dbReference>
<evidence type="ECO:0000256" key="1">
    <source>
        <dbReference type="SAM" id="MobiDB-lite"/>
    </source>
</evidence>
<gene>
    <name evidence="2" type="ORF">QBC40DRAFT_28122</name>
</gene>
<feature type="compositionally biased region" description="Polar residues" evidence="1">
    <location>
        <begin position="139"/>
        <end position="151"/>
    </location>
</feature>
<evidence type="ECO:0000313" key="3">
    <source>
        <dbReference type="Proteomes" id="UP001303160"/>
    </source>
</evidence>
<dbReference type="AlphaFoldDB" id="A0AAN6X6C7"/>
<organism evidence="2 3">
    <name type="scientific">Triangularia verruculosa</name>
    <dbReference type="NCBI Taxonomy" id="2587418"/>
    <lineage>
        <taxon>Eukaryota</taxon>
        <taxon>Fungi</taxon>
        <taxon>Dikarya</taxon>
        <taxon>Ascomycota</taxon>
        <taxon>Pezizomycotina</taxon>
        <taxon>Sordariomycetes</taxon>
        <taxon>Sordariomycetidae</taxon>
        <taxon>Sordariales</taxon>
        <taxon>Podosporaceae</taxon>
        <taxon>Triangularia</taxon>
    </lineage>
</organism>
<protein>
    <submittedName>
        <fullName evidence="2">Uncharacterized protein</fullName>
    </submittedName>
</protein>
<feature type="region of interest" description="Disordered" evidence="1">
    <location>
        <begin position="28"/>
        <end position="59"/>
    </location>
</feature>
<name>A0AAN6X6C7_9PEZI</name>
<sequence length="212" mass="23353">MRGEYAEVMQKTGIEKVLFGGEARLLSGRRKKRREGKSARKNKWSAGESGTSGWSGQRARASLMGDVSGQFEAKLSTESSESGSKLGIPRSARRAEGKFCCAALAQQLHRFFQGISGNSAGQSRNFFSYRFTGHRGRDSNSSTAQLDQSNKLGDGGGGHDSWVQQLSTEHGGRLWTNLLGTWVLERRQRAFCSNLMELDFVSLKIFSLCLMS</sequence>